<dbReference type="AlphaFoldDB" id="A0A378I1X2"/>
<dbReference type="Proteomes" id="UP000254968">
    <property type="component" value="Unassembled WGS sequence"/>
</dbReference>
<accession>A0A378I1X2</accession>
<evidence type="ECO:0000313" key="1">
    <source>
        <dbReference type="EMBL" id="STX29187.1"/>
    </source>
</evidence>
<dbReference type="OrthoDB" id="5642915at2"/>
<reference evidence="1 2" key="1">
    <citation type="submission" date="2018-06" db="EMBL/GenBank/DDBJ databases">
        <authorList>
            <consortium name="Pathogen Informatics"/>
            <person name="Doyle S."/>
        </authorList>
    </citation>
    <scope>NUCLEOTIDE SEQUENCE [LARGE SCALE GENOMIC DNA]</scope>
    <source>
        <strain evidence="1 2">NCTC13315</strain>
    </source>
</reference>
<organism evidence="1 2">
    <name type="scientific">Legionella beliardensis</name>
    <dbReference type="NCBI Taxonomy" id="91822"/>
    <lineage>
        <taxon>Bacteria</taxon>
        <taxon>Pseudomonadati</taxon>
        <taxon>Pseudomonadota</taxon>
        <taxon>Gammaproteobacteria</taxon>
        <taxon>Legionellales</taxon>
        <taxon>Legionellaceae</taxon>
        <taxon>Legionella</taxon>
    </lineage>
</organism>
<protein>
    <submittedName>
        <fullName evidence="1">Uncharacterized protein</fullName>
    </submittedName>
</protein>
<proteinExistence type="predicted"/>
<keyword evidence="2" id="KW-1185">Reference proteome</keyword>
<gene>
    <name evidence="1" type="ORF">NCTC13315_01724</name>
</gene>
<evidence type="ECO:0000313" key="2">
    <source>
        <dbReference type="Proteomes" id="UP000254968"/>
    </source>
</evidence>
<dbReference type="RefSeq" id="WP_115302881.1">
    <property type="nucleotide sequence ID" value="NZ_CAAAHO010000007.1"/>
</dbReference>
<name>A0A378I1X2_9GAMM</name>
<sequence length="605" mass="69421">MPKVIFSFAGTGDDGKFDDQELEKQSFNDDVIRVYFKGCQKKNIGNGVVFPDLEIVASKIRAAFTADKLLDLDKLEAEFGDGIYVIKGRDNNQGKIDNIGLQGFSRGAVTCFSVAQKLDDLAIPMDIIANQPVPGEIFDSTPFSLYKKYHDLTKCKNIRSAVTLLVTHNLEKGFLHNNFFQQMVAKFPQETDAKNWLIPHHSHKDWLGREIIDWHIKMQFLKQGYTQQRPRYDSNFEARIKERYGDDLFEDFNRTLYFTPPEFSQKIFGTEEANISIDPLYTDMLIEEAKRILESISTVRPADFSITASQANAIITIYKLYREDSQLIDPGKELLELILKNDRQSKKFIEIVNKIDSVTTYLAQVIRDEKKGEDSSKNTKTTLIVNHSKVFKREIFEASFDYLTAGEKDLNTFVKRIDNAQREFEKQALDFNRSIIGKATKLIAEIVLVVTGVFSIIDPIFKVTTGEWLSFNETRSTCAMKQSLQEIKATACNQEAELDDLDALKLELEKYIKKHELQQSSKFWSRFSDISEHVELIAAKELIKLCGEEMDFERFSTEMLFALSNGELGEIVKKYNIPELREAQNMKCDDIIDLLDNPFCSPQKK</sequence>
<dbReference type="EMBL" id="UGNV01000001">
    <property type="protein sequence ID" value="STX29187.1"/>
    <property type="molecule type" value="Genomic_DNA"/>
</dbReference>